<dbReference type="CDD" id="cd01898">
    <property type="entry name" value="Obg"/>
    <property type="match status" value="1"/>
</dbReference>
<dbReference type="EMBL" id="UINC01082903">
    <property type="protein sequence ID" value="SVC28092.1"/>
    <property type="molecule type" value="Genomic_DNA"/>
</dbReference>
<dbReference type="SUPFAM" id="SSF52540">
    <property type="entry name" value="P-loop containing nucleoside triphosphate hydrolases"/>
    <property type="match status" value="1"/>
</dbReference>
<evidence type="ECO:0000256" key="3">
    <source>
        <dbReference type="ARBA" id="ARBA00023134"/>
    </source>
</evidence>
<evidence type="ECO:0000313" key="7">
    <source>
        <dbReference type="EMBL" id="SVC28092.1"/>
    </source>
</evidence>
<evidence type="ECO:0008006" key="8">
    <source>
        <dbReference type="Google" id="ProtNLM"/>
    </source>
</evidence>
<protein>
    <recommendedName>
        <fullName evidence="8">OBG-type G domain-containing protein</fullName>
    </recommendedName>
</protein>
<name>A0A382KYC3_9ZZZZ</name>
<dbReference type="Gene3D" id="3.40.50.300">
    <property type="entry name" value="P-loop containing nucleotide triphosphate hydrolases"/>
    <property type="match status" value="1"/>
</dbReference>
<evidence type="ECO:0000256" key="1">
    <source>
        <dbReference type="ARBA" id="ARBA00007699"/>
    </source>
</evidence>
<proteinExistence type="inferred from homology"/>
<dbReference type="PRINTS" id="PR00326">
    <property type="entry name" value="GTP1OBG"/>
</dbReference>
<comment type="similarity">
    <text evidence="1">Belongs to the TRAFAC class OBG-HflX-like GTPase superfamily. OBG GTPase family.</text>
</comment>
<dbReference type="InterPro" id="IPR006169">
    <property type="entry name" value="GTP1_OBG_dom"/>
</dbReference>
<dbReference type="NCBIfam" id="NF008956">
    <property type="entry name" value="PRK12299.1"/>
    <property type="match status" value="1"/>
</dbReference>
<keyword evidence="3" id="KW-0342">GTP-binding</keyword>
<feature type="region of interest" description="Disordered" evidence="4">
    <location>
        <begin position="99"/>
        <end position="123"/>
    </location>
</feature>
<organism evidence="7">
    <name type="scientific">marine metagenome</name>
    <dbReference type="NCBI Taxonomy" id="408172"/>
    <lineage>
        <taxon>unclassified sequences</taxon>
        <taxon>metagenomes</taxon>
        <taxon>ecological metagenomes</taxon>
    </lineage>
</organism>
<dbReference type="InterPro" id="IPR006073">
    <property type="entry name" value="GTP-bd"/>
</dbReference>
<dbReference type="Gene3D" id="2.70.210.12">
    <property type="entry name" value="GTP1/OBG domain"/>
    <property type="match status" value="1"/>
</dbReference>
<dbReference type="InterPro" id="IPR014100">
    <property type="entry name" value="GTP-bd_Obg/CgtA"/>
</dbReference>
<dbReference type="InterPro" id="IPR045086">
    <property type="entry name" value="OBG_GTPase"/>
</dbReference>
<feature type="non-terminal residue" evidence="7">
    <location>
        <position position="1"/>
    </location>
</feature>
<dbReference type="InterPro" id="IPR031167">
    <property type="entry name" value="G_OBG"/>
</dbReference>
<dbReference type="InterPro" id="IPR027417">
    <property type="entry name" value="P-loop_NTPase"/>
</dbReference>
<dbReference type="PANTHER" id="PTHR11702:SF31">
    <property type="entry name" value="MITOCHONDRIAL RIBOSOME-ASSOCIATED GTPASE 2"/>
    <property type="match status" value="1"/>
</dbReference>
<dbReference type="Pfam" id="PF01926">
    <property type="entry name" value="MMR_HSR1"/>
    <property type="match status" value="1"/>
</dbReference>
<feature type="domain" description="OBG-type G" evidence="5">
    <location>
        <begin position="135"/>
        <end position="309"/>
    </location>
</feature>
<feature type="domain" description="Obg" evidence="6">
    <location>
        <begin position="1"/>
        <end position="134"/>
    </location>
</feature>
<dbReference type="Pfam" id="PF01018">
    <property type="entry name" value="GTP1_OBG"/>
    <property type="match status" value="1"/>
</dbReference>
<evidence type="ECO:0000256" key="4">
    <source>
        <dbReference type="SAM" id="MobiDB-lite"/>
    </source>
</evidence>
<dbReference type="PROSITE" id="PS51883">
    <property type="entry name" value="OBG"/>
    <property type="match status" value="1"/>
</dbReference>
<dbReference type="PROSITE" id="PS00905">
    <property type="entry name" value="GTP1_OBG"/>
    <property type="match status" value="1"/>
</dbReference>
<keyword evidence="2" id="KW-0547">Nucleotide-binding</keyword>
<dbReference type="SUPFAM" id="SSF82051">
    <property type="entry name" value="Obg GTP-binding protein N-terminal domain"/>
    <property type="match status" value="1"/>
</dbReference>
<dbReference type="GO" id="GO:0000287">
    <property type="term" value="F:magnesium ion binding"/>
    <property type="evidence" value="ECO:0007669"/>
    <property type="project" value="InterPro"/>
</dbReference>
<dbReference type="InterPro" id="IPR036726">
    <property type="entry name" value="GTP1_OBG_dom_sf"/>
</dbReference>
<evidence type="ECO:0000259" key="5">
    <source>
        <dbReference type="PROSITE" id="PS51710"/>
    </source>
</evidence>
<gene>
    <name evidence="7" type="ORF">METZ01_LOCUS280946</name>
</gene>
<evidence type="ECO:0000259" key="6">
    <source>
        <dbReference type="PROSITE" id="PS51883"/>
    </source>
</evidence>
<dbReference type="NCBIfam" id="TIGR02729">
    <property type="entry name" value="Obg_CgtA"/>
    <property type="match status" value="1"/>
</dbReference>
<dbReference type="FunFam" id="2.70.210.12:FF:000001">
    <property type="entry name" value="GTPase Obg"/>
    <property type="match status" value="1"/>
</dbReference>
<dbReference type="GO" id="GO:0005525">
    <property type="term" value="F:GTP binding"/>
    <property type="evidence" value="ECO:0007669"/>
    <property type="project" value="UniProtKB-KW"/>
</dbReference>
<sequence>EKFIPKGGPDGGDGGDGGSVVLRATTALNTLVDFRVNNQFRATHGEAGKSSNRTGSSGNDLEIRVPCGTQIYNEETNELIGDLVEEGDCCLVAKGGSGGKGNTRFKSGRNRAPRKSTPGTKGESRVLQLELNVLADVGLLGCPNAGKSTLIRSVSAAKPKVADYPFTTLHPHLGVVRIGDEKSFVVADIPGIIEGASQGIGLGTEFLKHLSRTRLLLHIVDLAETEFHQVIADNIKSVENELKSFDPDLFCKERWLVFNKLDLIPKGQAQSRIDHITGQLQWNGPVYAISAIASQGTKKLTHQVMQGLDALD</sequence>
<dbReference type="AlphaFoldDB" id="A0A382KYC3"/>
<dbReference type="PROSITE" id="PS51710">
    <property type="entry name" value="G_OBG"/>
    <property type="match status" value="1"/>
</dbReference>
<evidence type="ECO:0000256" key="2">
    <source>
        <dbReference type="ARBA" id="ARBA00022741"/>
    </source>
</evidence>
<accession>A0A382KYC3</accession>
<reference evidence="7" key="1">
    <citation type="submission" date="2018-05" db="EMBL/GenBank/DDBJ databases">
        <authorList>
            <person name="Lanie J.A."/>
            <person name="Ng W.-L."/>
            <person name="Kazmierczak K.M."/>
            <person name="Andrzejewski T.M."/>
            <person name="Davidsen T.M."/>
            <person name="Wayne K.J."/>
            <person name="Tettelin H."/>
            <person name="Glass J.I."/>
            <person name="Rusch D."/>
            <person name="Podicherti R."/>
            <person name="Tsui H.-C.T."/>
            <person name="Winkler M.E."/>
        </authorList>
    </citation>
    <scope>NUCLEOTIDE SEQUENCE</scope>
</reference>
<dbReference type="PIRSF" id="PIRSF002401">
    <property type="entry name" value="GTP_bd_Obg/CgtA"/>
    <property type="match status" value="1"/>
</dbReference>
<dbReference type="PANTHER" id="PTHR11702">
    <property type="entry name" value="DEVELOPMENTALLY REGULATED GTP-BINDING PROTEIN-RELATED"/>
    <property type="match status" value="1"/>
</dbReference>
<dbReference type="InterPro" id="IPR006074">
    <property type="entry name" value="GTP1-OBG_CS"/>
</dbReference>
<dbReference type="GO" id="GO:0003924">
    <property type="term" value="F:GTPase activity"/>
    <property type="evidence" value="ECO:0007669"/>
    <property type="project" value="InterPro"/>
</dbReference>
<dbReference type="HAMAP" id="MF_01454">
    <property type="entry name" value="GTPase_Obg"/>
    <property type="match status" value="1"/>
</dbReference>